<evidence type="ECO:0000313" key="2">
    <source>
        <dbReference type="Proteomes" id="UP001250791"/>
    </source>
</evidence>
<evidence type="ECO:0000313" key="1">
    <source>
        <dbReference type="EMBL" id="MDR6901891.1"/>
    </source>
</evidence>
<sequence>MTSHDTGDNILSDQKLHDLLKAEDRIDLLERSKRFIPNESEVPMVEDAEERSCEL</sequence>
<gene>
    <name evidence="1" type="ORF">J2W52_003522</name>
</gene>
<dbReference type="EMBL" id="JAVDUP010000004">
    <property type="protein sequence ID" value="MDR6901891.1"/>
    <property type="molecule type" value="Genomic_DNA"/>
</dbReference>
<comment type="caution">
    <text evidence="1">The sequence shown here is derived from an EMBL/GenBank/DDBJ whole genome shotgun (WGS) entry which is preliminary data.</text>
</comment>
<name>A0ABU1SSC9_9HYPH</name>
<organism evidence="1 2">
    <name type="scientific">Rhizobium miluonense</name>
    <dbReference type="NCBI Taxonomy" id="411945"/>
    <lineage>
        <taxon>Bacteria</taxon>
        <taxon>Pseudomonadati</taxon>
        <taxon>Pseudomonadota</taxon>
        <taxon>Alphaproteobacteria</taxon>
        <taxon>Hyphomicrobiales</taxon>
        <taxon>Rhizobiaceae</taxon>
        <taxon>Rhizobium/Agrobacterium group</taxon>
        <taxon>Rhizobium</taxon>
    </lineage>
</organism>
<keyword evidence="2" id="KW-1185">Reference proteome</keyword>
<reference evidence="1 2" key="1">
    <citation type="submission" date="2023-07" db="EMBL/GenBank/DDBJ databases">
        <title>Sorghum-associated microbial communities from plants grown in Nebraska, USA.</title>
        <authorList>
            <person name="Schachtman D."/>
        </authorList>
    </citation>
    <scope>NUCLEOTIDE SEQUENCE [LARGE SCALE GENOMIC DNA]</scope>
    <source>
        <strain evidence="1 2">3199</strain>
    </source>
</reference>
<accession>A0ABU1SSC9</accession>
<dbReference type="RefSeq" id="WP_162700929.1">
    <property type="nucleotide sequence ID" value="NZ_JAVDUP010000004.1"/>
</dbReference>
<dbReference type="Proteomes" id="UP001250791">
    <property type="component" value="Unassembled WGS sequence"/>
</dbReference>
<proteinExistence type="predicted"/>
<protein>
    <submittedName>
        <fullName evidence="1">Uncharacterized protein</fullName>
    </submittedName>
</protein>